<evidence type="ECO:0000313" key="3">
    <source>
        <dbReference type="Proteomes" id="UP000636800"/>
    </source>
</evidence>
<proteinExistence type="predicted"/>
<sequence>MKYVLVTGGLVSGLGRGHRRQHWPGAQGHAVSVSPPLKMGTKPRSLLQFVIDKEAGRLLGEKRFRGNTVLFWHNENGILDAGDIESMPFIEALGPEAHDAILRELKLYKGVGQEPMLEE</sequence>
<name>A0A835PPM9_VANPL</name>
<evidence type="ECO:0000313" key="4">
    <source>
        <dbReference type="Proteomes" id="UP000639772"/>
    </source>
</evidence>
<protein>
    <submittedName>
        <fullName evidence="2">Uncharacterized protein</fullName>
    </submittedName>
</protein>
<dbReference type="EMBL" id="JADCNM010000013">
    <property type="protein sequence ID" value="KAG0456061.1"/>
    <property type="molecule type" value="Genomic_DNA"/>
</dbReference>
<reference evidence="3 4" key="1">
    <citation type="journal article" date="2020" name="Nat. Food">
        <title>A phased Vanilla planifolia genome enables genetic improvement of flavour and production.</title>
        <authorList>
            <person name="Hasing T."/>
            <person name="Tang H."/>
            <person name="Brym M."/>
            <person name="Khazi F."/>
            <person name="Huang T."/>
            <person name="Chambers A.H."/>
        </authorList>
    </citation>
    <scope>NUCLEOTIDE SEQUENCE [LARGE SCALE GENOMIC DNA]</scope>
    <source>
        <tissue evidence="2">Leaf</tissue>
    </source>
</reference>
<accession>A0A835PPM9</accession>
<dbReference type="Proteomes" id="UP000639772">
    <property type="component" value="Chromosome 13"/>
</dbReference>
<organism evidence="2 4">
    <name type="scientific">Vanilla planifolia</name>
    <name type="common">Vanilla</name>
    <dbReference type="NCBI Taxonomy" id="51239"/>
    <lineage>
        <taxon>Eukaryota</taxon>
        <taxon>Viridiplantae</taxon>
        <taxon>Streptophyta</taxon>
        <taxon>Embryophyta</taxon>
        <taxon>Tracheophyta</taxon>
        <taxon>Spermatophyta</taxon>
        <taxon>Magnoliopsida</taxon>
        <taxon>Liliopsida</taxon>
        <taxon>Asparagales</taxon>
        <taxon>Orchidaceae</taxon>
        <taxon>Vanilloideae</taxon>
        <taxon>Vanilleae</taxon>
        <taxon>Vanilla</taxon>
    </lineage>
</organism>
<evidence type="ECO:0000313" key="2">
    <source>
        <dbReference type="EMBL" id="KAG0456061.1"/>
    </source>
</evidence>
<evidence type="ECO:0000313" key="1">
    <source>
        <dbReference type="EMBL" id="KAG0454933.1"/>
    </source>
</evidence>
<dbReference type="AlphaFoldDB" id="A0A835PPM9"/>
<keyword evidence="3" id="KW-1185">Reference proteome</keyword>
<gene>
    <name evidence="2" type="ORF">HPP92_023849</name>
    <name evidence="1" type="ORF">HPP92_024225</name>
</gene>
<dbReference type="EMBL" id="JADCNL010000013">
    <property type="protein sequence ID" value="KAG0454933.1"/>
    <property type="molecule type" value="Genomic_DNA"/>
</dbReference>
<comment type="caution">
    <text evidence="2">The sequence shown here is derived from an EMBL/GenBank/DDBJ whole genome shotgun (WGS) entry which is preliminary data.</text>
</comment>
<dbReference type="Proteomes" id="UP000636800">
    <property type="component" value="Chromosome 13"/>
</dbReference>